<dbReference type="EMBL" id="JAUDZG010000006">
    <property type="protein sequence ID" value="KAK3302857.1"/>
    <property type="molecule type" value="Genomic_DNA"/>
</dbReference>
<gene>
    <name evidence="1" type="ORF">B0T15DRAFT_486437</name>
</gene>
<organism evidence="1 2">
    <name type="scientific">Chaetomium strumarium</name>
    <dbReference type="NCBI Taxonomy" id="1170767"/>
    <lineage>
        <taxon>Eukaryota</taxon>
        <taxon>Fungi</taxon>
        <taxon>Dikarya</taxon>
        <taxon>Ascomycota</taxon>
        <taxon>Pezizomycotina</taxon>
        <taxon>Sordariomycetes</taxon>
        <taxon>Sordariomycetidae</taxon>
        <taxon>Sordariales</taxon>
        <taxon>Chaetomiaceae</taxon>
        <taxon>Chaetomium</taxon>
    </lineage>
</organism>
<reference evidence="1" key="1">
    <citation type="journal article" date="2023" name="Mol. Phylogenet. Evol.">
        <title>Genome-scale phylogeny and comparative genomics of the fungal order Sordariales.</title>
        <authorList>
            <person name="Hensen N."/>
            <person name="Bonometti L."/>
            <person name="Westerberg I."/>
            <person name="Brannstrom I.O."/>
            <person name="Guillou S."/>
            <person name="Cros-Aarteil S."/>
            <person name="Calhoun S."/>
            <person name="Haridas S."/>
            <person name="Kuo A."/>
            <person name="Mondo S."/>
            <person name="Pangilinan J."/>
            <person name="Riley R."/>
            <person name="LaButti K."/>
            <person name="Andreopoulos B."/>
            <person name="Lipzen A."/>
            <person name="Chen C."/>
            <person name="Yan M."/>
            <person name="Daum C."/>
            <person name="Ng V."/>
            <person name="Clum A."/>
            <person name="Steindorff A."/>
            <person name="Ohm R.A."/>
            <person name="Martin F."/>
            <person name="Silar P."/>
            <person name="Natvig D.O."/>
            <person name="Lalanne C."/>
            <person name="Gautier V."/>
            <person name="Ament-Velasquez S.L."/>
            <person name="Kruys A."/>
            <person name="Hutchinson M.I."/>
            <person name="Powell A.J."/>
            <person name="Barry K."/>
            <person name="Miller A.N."/>
            <person name="Grigoriev I.V."/>
            <person name="Debuchy R."/>
            <person name="Gladieux P."/>
            <person name="Hiltunen Thoren M."/>
            <person name="Johannesson H."/>
        </authorList>
    </citation>
    <scope>NUCLEOTIDE SEQUENCE</scope>
    <source>
        <strain evidence="1">CBS 333.67</strain>
    </source>
</reference>
<accession>A0AAJ0GMU4</accession>
<evidence type="ECO:0000313" key="1">
    <source>
        <dbReference type="EMBL" id="KAK3302857.1"/>
    </source>
</evidence>
<keyword evidence="2" id="KW-1185">Reference proteome</keyword>
<protein>
    <submittedName>
        <fullName evidence="1">Uncharacterized protein</fullName>
    </submittedName>
</protein>
<dbReference type="InterPro" id="IPR038883">
    <property type="entry name" value="AN11006-like"/>
</dbReference>
<dbReference type="AlphaFoldDB" id="A0AAJ0GMU4"/>
<dbReference type="PANTHER" id="PTHR42085">
    <property type="entry name" value="F-BOX DOMAIN-CONTAINING PROTEIN"/>
    <property type="match status" value="1"/>
</dbReference>
<dbReference type="GeneID" id="87885188"/>
<dbReference type="Proteomes" id="UP001273166">
    <property type="component" value="Unassembled WGS sequence"/>
</dbReference>
<dbReference type="RefSeq" id="XP_062718637.1">
    <property type="nucleotide sequence ID" value="XM_062866359.1"/>
</dbReference>
<dbReference type="PANTHER" id="PTHR42085:SF2">
    <property type="entry name" value="F-BOX DOMAIN-CONTAINING PROTEIN"/>
    <property type="match status" value="1"/>
</dbReference>
<evidence type="ECO:0000313" key="2">
    <source>
        <dbReference type="Proteomes" id="UP001273166"/>
    </source>
</evidence>
<proteinExistence type="predicted"/>
<name>A0AAJ0GMU4_9PEZI</name>
<sequence length="534" mass="60252">MTRDMEEQPLWHRLCYGSLLTCAIAYTSTSAWRAVTGVPTRTTWMAASGARSLLLSCRTLYAEVATLLYSANQFVIFYSHEAALGPLHALSSTAVSSLTSLKIGLNECSCHHRVDSHNFPPPCCYGDVDVEHEPRPNSDRAHCAKHHGSAILTTWHEAAVHLCSHVSAGRLALSLVCDIDHQHEYAREAGQLVVAPLAPFPPLKDCHVRLCKQWDRPLQQLAESAVRQACPRPSPLRLAPAKVPSLLVNLPRELRLLILEYTDLVTTWTEVTWCRRYRRYQVCQPSCLDSEGECQPFIHHGCRLNRCLGADPKELLPPSPGSPPTSLFLLCRTLYRDAQLVFFSRNRFIVHGVQAFPFWALPPIQDEARDPGTASNKAYYLYNRLATSDFLRDAVPTDCLAHLRFLELVFPPYMPGEWPVGKHPAILVWRDTVNWLRGKIDALALTIRVVFADFLYDPAASRKGTTKDEGWQIMKGYKHIIHPLKPLVEHDGLAALYVQAAFPWAWARDTVRQRDPGDDWRRGLRRQQPDVAGI</sequence>
<reference evidence="1" key="2">
    <citation type="submission" date="2023-06" db="EMBL/GenBank/DDBJ databases">
        <authorList>
            <consortium name="Lawrence Berkeley National Laboratory"/>
            <person name="Mondo S.J."/>
            <person name="Hensen N."/>
            <person name="Bonometti L."/>
            <person name="Westerberg I."/>
            <person name="Brannstrom I.O."/>
            <person name="Guillou S."/>
            <person name="Cros-Aarteil S."/>
            <person name="Calhoun S."/>
            <person name="Haridas S."/>
            <person name="Kuo A."/>
            <person name="Pangilinan J."/>
            <person name="Riley R."/>
            <person name="Labutti K."/>
            <person name="Andreopoulos B."/>
            <person name="Lipzen A."/>
            <person name="Chen C."/>
            <person name="Yanf M."/>
            <person name="Daum C."/>
            <person name="Ng V."/>
            <person name="Clum A."/>
            <person name="Steindorff A."/>
            <person name="Ohm R."/>
            <person name="Martin F."/>
            <person name="Silar P."/>
            <person name="Natvig D."/>
            <person name="Lalanne C."/>
            <person name="Gautier V."/>
            <person name="Ament-Velasquez S.L."/>
            <person name="Kruys A."/>
            <person name="Hutchinson M.I."/>
            <person name="Powell A.J."/>
            <person name="Barry K."/>
            <person name="Miller A.N."/>
            <person name="Grigoriev I.V."/>
            <person name="Debuchy R."/>
            <person name="Gladieux P."/>
            <person name="Thoren M.H."/>
            <person name="Johannesson H."/>
        </authorList>
    </citation>
    <scope>NUCLEOTIDE SEQUENCE</scope>
    <source>
        <strain evidence="1">CBS 333.67</strain>
    </source>
</reference>
<comment type="caution">
    <text evidence="1">The sequence shown here is derived from an EMBL/GenBank/DDBJ whole genome shotgun (WGS) entry which is preliminary data.</text>
</comment>